<reference evidence="1 2" key="1">
    <citation type="journal article" date="2023" name="Hortic Res">
        <title>Pangenome of water caltrop reveals structural variations and asymmetric subgenome divergence after allopolyploidization.</title>
        <authorList>
            <person name="Zhang X."/>
            <person name="Chen Y."/>
            <person name="Wang L."/>
            <person name="Yuan Y."/>
            <person name="Fang M."/>
            <person name="Shi L."/>
            <person name="Lu R."/>
            <person name="Comes H.P."/>
            <person name="Ma Y."/>
            <person name="Chen Y."/>
            <person name="Huang G."/>
            <person name="Zhou Y."/>
            <person name="Zheng Z."/>
            <person name="Qiu Y."/>
        </authorList>
    </citation>
    <scope>NUCLEOTIDE SEQUENCE [LARGE SCALE GENOMIC DNA]</scope>
    <source>
        <strain evidence="1">F231</strain>
    </source>
</reference>
<organism evidence="1 2">
    <name type="scientific">Trapa natans</name>
    <name type="common">Water chestnut</name>
    <dbReference type="NCBI Taxonomy" id="22666"/>
    <lineage>
        <taxon>Eukaryota</taxon>
        <taxon>Viridiplantae</taxon>
        <taxon>Streptophyta</taxon>
        <taxon>Embryophyta</taxon>
        <taxon>Tracheophyta</taxon>
        <taxon>Spermatophyta</taxon>
        <taxon>Magnoliopsida</taxon>
        <taxon>eudicotyledons</taxon>
        <taxon>Gunneridae</taxon>
        <taxon>Pentapetalae</taxon>
        <taxon>rosids</taxon>
        <taxon>malvids</taxon>
        <taxon>Myrtales</taxon>
        <taxon>Lythraceae</taxon>
        <taxon>Trapa</taxon>
    </lineage>
</organism>
<evidence type="ECO:0000313" key="1">
    <source>
        <dbReference type="EMBL" id="KAK4768910.1"/>
    </source>
</evidence>
<accession>A0AAN7KSF3</accession>
<dbReference type="EMBL" id="JAXQNO010000021">
    <property type="protein sequence ID" value="KAK4768910.1"/>
    <property type="molecule type" value="Genomic_DNA"/>
</dbReference>
<dbReference type="Proteomes" id="UP001346149">
    <property type="component" value="Unassembled WGS sequence"/>
</dbReference>
<gene>
    <name evidence="1" type="ORF">SAY86_027060</name>
</gene>
<protein>
    <submittedName>
        <fullName evidence="1">Uncharacterized protein</fullName>
    </submittedName>
</protein>
<proteinExistence type="predicted"/>
<evidence type="ECO:0000313" key="2">
    <source>
        <dbReference type="Proteomes" id="UP001346149"/>
    </source>
</evidence>
<name>A0AAN7KSF3_TRANT</name>
<dbReference type="AlphaFoldDB" id="A0AAN7KSF3"/>
<comment type="caution">
    <text evidence="1">The sequence shown here is derived from an EMBL/GenBank/DDBJ whole genome shotgun (WGS) entry which is preliminary data.</text>
</comment>
<sequence length="167" mass="19219">MGLTSWKTPNGVVDVNRWVAYEEILGTMVRERGLSIQFFGEEEGLLIPFGHRDLHTTSVPVTYIFILHQPRESTGRLQFLGKLDPECSRNCAAMLVWLEMWLYLQKSERIYSSGQSAARFQICLGVGWQLWQQQFWGCHPLLLGDIILPPTCSNCNVSWRGWNVVFI</sequence>
<keyword evidence="2" id="KW-1185">Reference proteome</keyword>